<feature type="transmembrane region" description="Helical" evidence="12">
    <location>
        <begin position="131"/>
        <end position="150"/>
    </location>
</feature>
<evidence type="ECO:0000313" key="14">
    <source>
        <dbReference type="Proteomes" id="UP001589693"/>
    </source>
</evidence>
<dbReference type="PANTHER" id="PTHR35457:SF1">
    <property type="entry name" value="HEME A SYNTHASE"/>
    <property type="match status" value="1"/>
</dbReference>
<keyword evidence="8" id="KW-0350">Heme biosynthesis</keyword>
<accession>A0ABV6A967</accession>
<keyword evidence="10" id="KW-1015">Disulfide bond</keyword>
<dbReference type="Proteomes" id="UP001589693">
    <property type="component" value="Unassembled WGS sequence"/>
</dbReference>
<evidence type="ECO:0000256" key="9">
    <source>
        <dbReference type="ARBA" id="ARBA00023136"/>
    </source>
</evidence>
<feature type="transmembrane region" description="Helical" evidence="12">
    <location>
        <begin position="171"/>
        <end position="192"/>
    </location>
</feature>
<dbReference type="InterPro" id="IPR050450">
    <property type="entry name" value="COX15/CtaA_HemeA_synthase"/>
</dbReference>
<dbReference type="InterPro" id="IPR003780">
    <property type="entry name" value="COX15/CtaA_fam"/>
</dbReference>
<evidence type="ECO:0000256" key="5">
    <source>
        <dbReference type="ARBA" id="ARBA00022989"/>
    </source>
</evidence>
<gene>
    <name evidence="13" type="ORF">ACFFQA_37840</name>
</gene>
<protein>
    <submittedName>
        <fullName evidence="13">Heme A synthase</fullName>
    </submittedName>
</protein>
<feature type="transmembrane region" description="Helical" evidence="12">
    <location>
        <begin position="103"/>
        <end position="125"/>
    </location>
</feature>
<evidence type="ECO:0000256" key="3">
    <source>
        <dbReference type="ARBA" id="ARBA00022692"/>
    </source>
</evidence>
<reference evidence="13 14" key="1">
    <citation type="submission" date="2024-09" db="EMBL/GenBank/DDBJ databases">
        <authorList>
            <person name="Sun Q."/>
            <person name="Mori K."/>
        </authorList>
    </citation>
    <scope>NUCLEOTIDE SEQUENCE [LARGE SCALE GENOMIC DNA]</scope>
    <source>
        <strain evidence="13 14">TBRC 7907</strain>
    </source>
</reference>
<evidence type="ECO:0000256" key="11">
    <source>
        <dbReference type="ARBA" id="ARBA00023444"/>
    </source>
</evidence>
<keyword evidence="2" id="KW-1003">Cell membrane</keyword>
<dbReference type="RefSeq" id="WP_377862641.1">
    <property type="nucleotide sequence ID" value="NZ_JBHLZU010000039.1"/>
</dbReference>
<feature type="transmembrane region" description="Helical" evidence="12">
    <location>
        <begin position="12"/>
        <end position="33"/>
    </location>
</feature>
<comment type="pathway">
    <text evidence="11">Porphyrin-containing compound metabolism.</text>
</comment>
<dbReference type="PANTHER" id="PTHR35457">
    <property type="entry name" value="HEME A SYNTHASE"/>
    <property type="match status" value="1"/>
</dbReference>
<keyword evidence="4" id="KW-0479">Metal-binding</keyword>
<comment type="caution">
    <text evidence="13">The sequence shown here is derived from an EMBL/GenBank/DDBJ whole genome shotgun (WGS) entry which is preliminary data.</text>
</comment>
<keyword evidence="3 12" id="KW-0812">Transmembrane</keyword>
<evidence type="ECO:0000256" key="8">
    <source>
        <dbReference type="ARBA" id="ARBA00023133"/>
    </source>
</evidence>
<keyword evidence="5 12" id="KW-1133">Transmembrane helix</keyword>
<evidence type="ECO:0000256" key="2">
    <source>
        <dbReference type="ARBA" id="ARBA00022475"/>
    </source>
</evidence>
<evidence type="ECO:0000256" key="10">
    <source>
        <dbReference type="ARBA" id="ARBA00023157"/>
    </source>
</evidence>
<feature type="transmembrane region" description="Helical" evidence="12">
    <location>
        <begin position="272"/>
        <end position="293"/>
    </location>
</feature>
<sequence>MPGSAARTASALRIAAVVNVVMQSIIAVTGSVVRVTGSGLGCPTWPNCQPGSLVPVPHPEFDQLQQWIEFGNRLLSGLVGVVALVCLALAWRRRPRGTRQVRLAAVILAGVLAQGVVGGITVLLGLVWWSVAIHLLVSMVLVWASVLFLHAVVEGGEGEPRSLIPGSLRKLLMATTAALGVVLVLGTMVTGAGPHAGDPETPRLDLPIAALAQFHADALFLFLGMLIALGFALHAVGWTPLMRRWYWVLVVTVLAQGSLGMVQYWTGVPETLVSFHVLGAAAVTAVMAGLWTVCGERVPAATEPAAELPDESRRKTPATAK</sequence>
<evidence type="ECO:0000256" key="6">
    <source>
        <dbReference type="ARBA" id="ARBA00023002"/>
    </source>
</evidence>
<evidence type="ECO:0000256" key="4">
    <source>
        <dbReference type="ARBA" id="ARBA00022723"/>
    </source>
</evidence>
<feature type="transmembrane region" description="Helical" evidence="12">
    <location>
        <begin position="212"/>
        <end position="233"/>
    </location>
</feature>
<evidence type="ECO:0000256" key="12">
    <source>
        <dbReference type="SAM" id="Phobius"/>
    </source>
</evidence>
<dbReference type="EMBL" id="JBHLZU010000039">
    <property type="protein sequence ID" value="MFB9909727.1"/>
    <property type="molecule type" value="Genomic_DNA"/>
</dbReference>
<keyword evidence="14" id="KW-1185">Reference proteome</keyword>
<keyword evidence="6" id="KW-0560">Oxidoreductase</keyword>
<name>A0ABV6A967_9PSEU</name>
<evidence type="ECO:0000256" key="1">
    <source>
        <dbReference type="ARBA" id="ARBA00004141"/>
    </source>
</evidence>
<evidence type="ECO:0000313" key="13">
    <source>
        <dbReference type="EMBL" id="MFB9909727.1"/>
    </source>
</evidence>
<evidence type="ECO:0000256" key="7">
    <source>
        <dbReference type="ARBA" id="ARBA00023004"/>
    </source>
</evidence>
<keyword evidence="7" id="KW-0408">Iron</keyword>
<comment type="subcellular location">
    <subcellularLocation>
        <location evidence="1">Membrane</location>
        <topology evidence="1">Multi-pass membrane protein</topology>
    </subcellularLocation>
</comment>
<organism evidence="13 14">
    <name type="scientific">Allokutzneria oryzae</name>
    <dbReference type="NCBI Taxonomy" id="1378989"/>
    <lineage>
        <taxon>Bacteria</taxon>
        <taxon>Bacillati</taxon>
        <taxon>Actinomycetota</taxon>
        <taxon>Actinomycetes</taxon>
        <taxon>Pseudonocardiales</taxon>
        <taxon>Pseudonocardiaceae</taxon>
        <taxon>Allokutzneria</taxon>
    </lineage>
</organism>
<proteinExistence type="predicted"/>
<dbReference type="Pfam" id="PF02628">
    <property type="entry name" value="COX15-CtaA"/>
    <property type="match status" value="1"/>
</dbReference>
<keyword evidence="9 12" id="KW-0472">Membrane</keyword>
<feature type="transmembrane region" description="Helical" evidence="12">
    <location>
        <begin position="245"/>
        <end position="266"/>
    </location>
</feature>
<feature type="transmembrane region" description="Helical" evidence="12">
    <location>
        <begin position="74"/>
        <end position="91"/>
    </location>
</feature>